<gene>
    <name evidence="2" type="ORF">R1CP_05530</name>
</gene>
<evidence type="ECO:0000313" key="3">
    <source>
        <dbReference type="Proteomes" id="UP000186108"/>
    </source>
</evidence>
<evidence type="ECO:0000313" key="2">
    <source>
        <dbReference type="EMBL" id="ANS25840.1"/>
    </source>
</evidence>
<dbReference type="RefSeq" id="WP_196775233.1">
    <property type="nucleotide sequence ID" value="NZ_CP009111.1"/>
</dbReference>
<evidence type="ECO:0000259" key="1">
    <source>
        <dbReference type="Pfam" id="PF02467"/>
    </source>
</evidence>
<proteinExistence type="predicted"/>
<organism evidence="2 3">
    <name type="scientific">Rhodococcus opacus</name>
    <name type="common">Nocardia opaca</name>
    <dbReference type="NCBI Taxonomy" id="37919"/>
    <lineage>
        <taxon>Bacteria</taxon>
        <taxon>Bacillati</taxon>
        <taxon>Actinomycetota</taxon>
        <taxon>Actinomycetes</taxon>
        <taxon>Mycobacteriales</taxon>
        <taxon>Nocardiaceae</taxon>
        <taxon>Rhodococcus</taxon>
    </lineage>
</organism>
<dbReference type="AlphaFoldDB" id="A0A1B1JZQ9"/>
<dbReference type="EMBL" id="CP009111">
    <property type="protein sequence ID" value="ANS25840.1"/>
    <property type="molecule type" value="Genomic_DNA"/>
</dbReference>
<dbReference type="Proteomes" id="UP000186108">
    <property type="component" value="Chromosome"/>
</dbReference>
<dbReference type="PATRIC" id="fig|37919.13.peg.1128"/>
<dbReference type="Pfam" id="PF02467">
    <property type="entry name" value="Whib"/>
    <property type="match status" value="1"/>
</dbReference>
<accession>A0A1B1JZQ9</accession>
<sequence>MPSSTRLPSPNTEAWDWQSHALSVTEPFGIWGGLTASERRGIAQHGEGTVAV</sequence>
<protein>
    <recommendedName>
        <fullName evidence="1">4Fe-4S Wbl-type domain-containing protein</fullName>
    </recommendedName>
</protein>
<reference evidence="2 3" key="1">
    <citation type="submission" date="2014-07" db="EMBL/GenBank/DDBJ databases">
        <authorList>
            <person name="Zhang J.E."/>
            <person name="Yang H."/>
            <person name="Guo J."/>
            <person name="Deng Z."/>
            <person name="Luo H."/>
            <person name="Luo M."/>
            <person name="Zhao B."/>
        </authorList>
    </citation>
    <scope>NUCLEOTIDE SEQUENCE [LARGE SCALE GENOMIC DNA]</scope>
    <source>
        <strain evidence="2 3">1CP</strain>
    </source>
</reference>
<feature type="domain" description="4Fe-4S Wbl-type" evidence="1">
    <location>
        <begin position="19"/>
        <end position="40"/>
    </location>
</feature>
<dbReference type="InterPro" id="IPR034768">
    <property type="entry name" value="4FE4S_WBL"/>
</dbReference>
<name>A0A1B1JZQ9_RHOOP</name>